<accession>A0A423XKT0</accession>
<feature type="region of interest" description="Disordered" evidence="1">
    <location>
        <begin position="481"/>
        <end position="580"/>
    </location>
</feature>
<gene>
    <name evidence="4" type="ORF">VPNG_01020</name>
</gene>
<organism evidence="4 5">
    <name type="scientific">Cytospora leucostoma</name>
    <dbReference type="NCBI Taxonomy" id="1230097"/>
    <lineage>
        <taxon>Eukaryota</taxon>
        <taxon>Fungi</taxon>
        <taxon>Dikarya</taxon>
        <taxon>Ascomycota</taxon>
        <taxon>Pezizomycotina</taxon>
        <taxon>Sordariomycetes</taxon>
        <taxon>Sordariomycetidae</taxon>
        <taxon>Diaporthales</taxon>
        <taxon>Cytosporaceae</taxon>
        <taxon>Cytospora</taxon>
    </lineage>
</organism>
<dbReference type="OrthoDB" id="5347452at2759"/>
<evidence type="ECO:0000256" key="3">
    <source>
        <dbReference type="SAM" id="SignalP"/>
    </source>
</evidence>
<dbReference type="AlphaFoldDB" id="A0A423XKT0"/>
<keyword evidence="2" id="KW-1133">Transmembrane helix</keyword>
<evidence type="ECO:0000256" key="1">
    <source>
        <dbReference type="SAM" id="MobiDB-lite"/>
    </source>
</evidence>
<dbReference type="InParanoid" id="A0A423XKT0"/>
<evidence type="ECO:0000256" key="2">
    <source>
        <dbReference type="SAM" id="Phobius"/>
    </source>
</evidence>
<feature type="signal peptide" evidence="3">
    <location>
        <begin position="1"/>
        <end position="17"/>
    </location>
</feature>
<evidence type="ECO:0008006" key="6">
    <source>
        <dbReference type="Google" id="ProtNLM"/>
    </source>
</evidence>
<evidence type="ECO:0000313" key="4">
    <source>
        <dbReference type="EMBL" id="ROW17085.1"/>
    </source>
</evidence>
<keyword evidence="2" id="KW-0472">Membrane</keyword>
<feature type="compositionally biased region" description="Low complexity" evidence="1">
    <location>
        <begin position="380"/>
        <end position="391"/>
    </location>
</feature>
<dbReference type="Proteomes" id="UP000285146">
    <property type="component" value="Unassembled WGS sequence"/>
</dbReference>
<feature type="region of interest" description="Disordered" evidence="1">
    <location>
        <begin position="437"/>
        <end position="464"/>
    </location>
</feature>
<keyword evidence="2" id="KW-0812">Transmembrane</keyword>
<proteinExistence type="predicted"/>
<sequence>MLHSSVAFAALFSLVMSQSLVLEAQDGTCGYLNGVKRSSYGCQATSQKCAVYYPTSSLAGNTGTDISVASMNPTTLSVKRRAPRATQTGTAAITPAPEVDYPAVVCCDPSKGACTAQPTACVDAFEHPYSALCTGNCPNDPMTLKCTAGPALHCNQIEFESPLYYKRNTGPNEVFSALEAMGVAAGPGRGWFCGASALPTKLVQTTIISRRPVFGDASSSPTPSASLSSIQFGAPASAVPGMIPGALPGPQSGYNPGAVDNGLVPSDDYNYAPDAAFGEGCCVDEAGTSDECCADIVARREQRQETQNVVVTSLTTIVTSPSQLRLATTTATPAAGPKLVITEGFAVVSTTYGGQSDRSPFSEASRSWDIMVPSPTLNATTTSKSGTSHHGPGLPTMKPKDDHEGVAVGRIVGAAIGGAVGLGLVIFIAIKCNKRRKADPRRLSGNKGKKADNRKSGSGASQSRLSLWHKYLRDTAGHLSWASDRSSKTRPPTIPPDYFGPNLKDLLRGGSSPRGRDTRPRSPPRAKQVSPSPRDSAGDEDDSKSSSSPTSGPYFNATPTPKKNKTSQIQPLVPSLPKYL</sequence>
<protein>
    <recommendedName>
        <fullName evidence="6">Mid2 domain-containing protein</fullName>
    </recommendedName>
</protein>
<reference evidence="4 5" key="1">
    <citation type="submission" date="2015-09" db="EMBL/GenBank/DDBJ databases">
        <title>Host preference determinants of Valsa canker pathogens revealed by comparative genomics.</title>
        <authorList>
            <person name="Yin Z."/>
            <person name="Huang L."/>
        </authorList>
    </citation>
    <scope>NUCLEOTIDE SEQUENCE [LARGE SCALE GENOMIC DNA]</scope>
    <source>
        <strain evidence="4 5">SXYLt</strain>
    </source>
</reference>
<feature type="transmembrane region" description="Helical" evidence="2">
    <location>
        <begin position="407"/>
        <end position="430"/>
    </location>
</feature>
<keyword evidence="5" id="KW-1185">Reference proteome</keyword>
<keyword evidence="3" id="KW-0732">Signal</keyword>
<feature type="compositionally biased region" description="Polar residues" evidence="1">
    <location>
        <begin position="557"/>
        <end position="570"/>
    </location>
</feature>
<dbReference type="EMBL" id="LKEB01000003">
    <property type="protein sequence ID" value="ROW17085.1"/>
    <property type="molecule type" value="Genomic_DNA"/>
</dbReference>
<feature type="region of interest" description="Disordered" evidence="1">
    <location>
        <begin position="377"/>
        <end position="402"/>
    </location>
</feature>
<name>A0A423XKT0_9PEZI</name>
<evidence type="ECO:0000313" key="5">
    <source>
        <dbReference type="Proteomes" id="UP000285146"/>
    </source>
</evidence>
<comment type="caution">
    <text evidence="4">The sequence shown here is derived from an EMBL/GenBank/DDBJ whole genome shotgun (WGS) entry which is preliminary data.</text>
</comment>
<feature type="chain" id="PRO_5019335803" description="Mid2 domain-containing protein" evidence="3">
    <location>
        <begin position="18"/>
        <end position="580"/>
    </location>
</feature>